<dbReference type="Gene3D" id="3.20.20.80">
    <property type="entry name" value="Glycosidases"/>
    <property type="match status" value="1"/>
</dbReference>
<evidence type="ECO:0000313" key="10">
    <source>
        <dbReference type="EMBL" id="MFC0320419.1"/>
    </source>
</evidence>
<proteinExistence type="inferred from homology"/>
<dbReference type="EMBL" id="JBHLWO010000002">
    <property type="protein sequence ID" value="MFC0320419.1"/>
    <property type="molecule type" value="Genomic_DNA"/>
</dbReference>
<sequence>MKKRMAVTLWATMAVSLLSAQVRKEIYLNKGWSFQRGDIKGAEQPDFNDQNWQKINIPHDWAITGPFDKEIDKQTVAITQNGETIPSEKTGRTGALPYIGVGWYRTTLPKESLAGRRASIIFDGAMSEARVYINGKEVGFWPYGYNSFHFDITPFLGVEGENVLAVRLENQPESSRWYPGAGLYRPVRLLFTNETAVVPWGLSVTTPVVSDSLAQISIKAELNAHQNKKLRAVTTVLDQKSHVLLTKEANLVWRGIPIEENLILERPALWSPERPALYLAKIELYDGDRLVDVDSVRFGIREVKVNAHGGFMLNGKSRKIKGVCLHHDLGPLGAAINKAALKRQLLIMKEMGADAIRTAHNMPSPWQMELCDELGLMVMAESFDEWKAAKCKNGYNRFFDQWAERDLVNLIRCHRNHPSIVMWSIGNEVPEQSMDGGNRIAKRLQDICHREDPTRPVTIGMDRVDNAIANNFAALLDVPGLNYRTHRYQTAYDKLPQGFILGSETASTVSSRGVYKYPVQPYQQKTYPDAQSSSYDLESCSWSNLPEEDWELQDDKPWVIGEFVWTGFDYLGEPTPYDQVWPSRSSYFGICDLAGLPKDRYYLYRSKWNQEAHTLHLLPHWTWPGKEGDIIPVYCYTDFPEAELFVNGVSQGRIKKNPASKLDRYRLRWNKVVYQPGTLKVVAYNENGAIAQEREVHTAGKPTGLRLSADRNQLIADGVDLSFITVEVIDSEGNLCPDAAVPLSFTVEGSGSFKAVCNGDATSLEPFHIPQMKTFNGKLVFIVQAAEKKGAIRVKVSGAQLKSERMALEVE</sequence>
<dbReference type="InterPro" id="IPR051913">
    <property type="entry name" value="GH2_Domain-Containing"/>
</dbReference>
<evidence type="ECO:0000259" key="5">
    <source>
        <dbReference type="Pfam" id="PF00703"/>
    </source>
</evidence>
<dbReference type="PANTHER" id="PTHR42732">
    <property type="entry name" value="BETA-GALACTOSIDASE"/>
    <property type="match status" value="1"/>
</dbReference>
<dbReference type="PANTHER" id="PTHR42732:SF1">
    <property type="entry name" value="BETA-MANNOSIDASE"/>
    <property type="match status" value="1"/>
</dbReference>
<evidence type="ECO:0000256" key="4">
    <source>
        <dbReference type="SAM" id="SignalP"/>
    </source>
</evidence>
<evidence type="ECO:0000256" key="2">
    <source>
        <dbReference type="ARBA" id="ARBA00022801"/>
    </source>
</evidence>
<evidence type="ECO:0000256" key="3">
    <source>
        <dbReference type="ARBA" id="ARBA00023295"/>
    </source>
</evidence>
<dbReference type="InterPro" id="IPR006103">
    <property type="entry name" value="Glyco_hydro_2_cat"/>
</dbReference>
<accession>A0ABV6HND9</accession>
<gene>
    <name evidence="10" type="primary">galB</name>
    <name evidence="10" type="ORF">ACFFI0_18980</name>
</gene>
<dbReference type="Pfam" id="PF00703">
    <property type="entry name" value="Glyco_hydro_2"/>
    <property type="match status" value="1"/>
</dbReference>
<dbReference type="Gene3D" id="2.60.40.10">
    <property type="entry name" value="Immunoglobulins"/>
    <property type="match status" value="3"/>
</dbReference>
<dbReference type="InterPro" id="IPR048229">
    <property type="entry name" value="GalB-like"/>
</dbReference>
<dbReference type="InterPro" id="IPR006102">
    <property type="entry name" value="Ig-like_GH2"/>
</dbReference>
<evidence type="ECO:0000259" key="7">
    <source>
        <dbReference type="Pfam" id="PF02837"/>
    </source>
</evidence>
<dbReference type="Pfam" id="PF16355">
    <property type="entry name" value="DUF4982"/>
    <property type="match status" value="1"/>
</dbReference>
<protein>
    <submittedName>
        <fullName evidence="10">Beta-galactosidase GalB</fullName>
    </submittedName>
</protein>
<evidence type="ECO:0000313" key="11">
    <source>
        <dbReference type="Proteomes" id="UP001589774"/>
    </source>
</evidence>
<feature type="domain" description="Glycosyl hydrolases family 2 sugar binding" evidence="7">
    <location>
        <begin position="48"/>
        <end position="182"/>
    </location>
</feature>
<dbReference type="SUPFAM" id="SSF49303">
    <property type="entry name" value="beta-Galactosidase/glucuronidase domain"/>
    <property type="match status" value="1"/>
</dbReference>
<dbReference type="InterPro" id="IPR032311">
    <property type="entry name" value="DUF4982"/>
</dbReference>
<dbReference type="InterPro" id="IPR006104">
    <property type="entry name" value="Glyco_hydro_2_N"/>
</dbReference>
<dbReference type="NCBIfam" id="NF041463">
    <property type="entry name" value="GalB"/>
    <property type="match status" value="1"/>
</dbReference>
<dbReference type="InterPro" id="IPR008964">
    <property type="entry name" value="Invasin/intimin_cell_adhesion"/>
</dbReference>
<keyword evidence="2" id="KW-0378">Hydrolase</keyword>
<dbReference type="InterPro" id="IPR017853">
    <property type="entry name" value="GH"/>
</dbReference>
<dbReference type="SUPFAM" id="SSF49785">
    <property type="entry name" value="Galactose-binding domain-like"/>
    <property type="match status" value="1"/>
</dbReference>
<feature type="domain" description="Glycoside hydrolase family 2 catalytic" evidence="6">
    <location>
        <begin position="309"/>
        <end position="525"/>
    </location>
</feature>
<name>A0ABV6HND9_9SPHI</name>
<feature type="chain" id="PRO_5046712266" evidence="4">
    <location>
        <begin position="21"/>
        <end position="811"/>
    </location>
</feature>
<dbReference type="InterPro" id="IPR036156">
    <property type="entry name" value="Beta-gal/glucu_dom_sf"/>
</dbReference>
<evidence type="ECO:0000259" key="9">
    <source>
        <dbReference type="Pfam" id="PF18565"/>
    </source>
</evidence>
<dbReference type="InterPro" id="IPR013783">
    <property type="entry name" value="Ig-like_fold"/>
</dbReference>
<keyword evidence="3" id="KW-0326">Glycosidase</keyword>
<comment type="similarity">
    <text evidence="1">Belongs to the glycosyl hydrolase 2 family.</text>
</comment>
<dbReference type="Pfam" id="PF18565">
    <property type="entry name" value="Glyco_hydro2_C5"/>
    <property type="match status" value="1"/>
</dbReference>
<evidence type="ECO:0000259" key="6">
    <source>
        <dbReference type="Pfam" id="PF02836"/>
    </source>
</evidence>
<feature type="domain" description="Glycoside hydrolase family 2" evidence="9">
    <location>
        <begin position="705"/>
        <end position="805"/>
    </location>
</feature>
<dbReference type="RefSeq" id="WP_130858466.1">
    <property type="nucleotide sequence ID" value="NZ_JBHLWO010000002.1"/>
</dbReference>
<dbReference type="Proteomes" id="UP001589774">
    <property type="component" value="Unassembled WGS sequence"/>
</dbReference>
<comment type="caution">
    <text evidence="10">The sequence shown here is derived from an EMBL/GenBank/DDBJ whole genome shotgun (WGS) entry which is preliminary data.</text>
</comment>
<keyword evidence="4" id="KW-0732">Signal</keyword>
<dbReference type="InterPro" id="IPR006101">
    <property type="entry name" value="Glyco_hydro_2"/>
</dbReference>
<dbReference type="InterPro" id="IPR008979">
    <property type="entry name" value="Galactose-bd-like_sf"/>
</dbReference>
<organism evidence="10 11">
    <name type="scientific">Olivibacter oleidegradans</name>
    <dbReference type="NCBI Taxonomy" id="760123"/>
    <lineage>
        <taxon>Bacteria</taxon>
        <taxon>Pseudomonadati</taxon>
        <taxon>Bacteroidota</taxon>
        <taxon>Sphingobacteriia</taxon>
        <taxon>Sphingobacteriales</taxon>
        <taxon>Sphingobacteriaceae</taxon>
        <taxon>Olivibacter</taxon>
    </lineage>
</organism>
<reference evidence="10 11" key="1">
    <citation type="submission" date="2024-09" db="EMBL/GenBank/DDBJ databases">
        <authorList>
            <person name="Sun Q."/>
            <person name="Mori K."/>
        </authorList>
    </citation>
    <scope>NUCLEOTIDE SEQUENCE [LARGE SCALE GENOMIC DNA]</scope>
    <source>
        <strain evidence="10 11">CCM 7765</strain>
    </source>
</reference>
<dbReference type="PRINTS" id="PR00132">
    <property type="entry name" value="GLHYDRLASE2"/>
</dbReference>
<evidence type="ECO:0000256" key="1">
    <source>
        <dbReference type="ARBA" id="ARBA00007401"/>
    </source>
</evidence>
<dbReference type="SUPFAM" id="SSF49373">
    <property type="entry name" value="Invasin/intimin cell-adhesion fragments"/>
    <property type="match status" value="1"/>
</dbReference>
<dbReference type="Pfam" id="PF02837">
    <property type="entry name" value="Glyco_hydro_2_N"/>
    <property type="match status" value="1"/>
</dbReference>
<feature type="signal peptide" evidence="4">
    <location>
        <begin position="1"/>
        <end position="20"/>
    </location>
</feature>
<keyword evidence="11" id="KW-1185">Reference proteome</keyword>
<dbReference type="InterPro" id="IPR040605">
    <property type="entry name" value="Glyco_hydro2_dom5"/>
</dbReference>
<evidence type="ECO:0000259" key="8">
    <source>
        <dbReference type="Pfam" id="PF16355"/>
    </source>
</evidence>
<dbReference type="Pfam" id="PF02836">
    <property type="entry name" value="Glyco_hydro_2_C"/>
    <property type="match status" value="1"/>
</dbReference>
<dbReference type="SUPFAM" id="SSF51445">
    <property type="entry name" value="(Trans)glycosidases"/>
    <property type="match status" value="1"/>
</dbReference>
<feature type="domain" description="Glycoside hydrolase family 2 immunoglobulin-like beta-sandwich" evidence="5">
    <location>
        <begin position="204"/>
        <end position="301"/>
    </location>
</feature>
<dbReference type="Gene3D" id="2.60.120.260">
    <property type="entry name" value="Galactose-binding domain-like"/>
    <property type="match status" value="1"/>
</dbReference>
<feature type="domain" description="DUF4982" evidence="8">
    <location>
        <begin position="628"/>
        <end position="689"/>
    </location>
</feature>